<dbReference type="eggNOG" id="arCOG14046">
    <property type="taxonomic scope" value="Archaea"/>
</dbReference>
<reference evidence="2 3" key="1">
    <citation type="journal article" date="2012" name="J. Bacteriol.">
        <title>Complete genome sequence of strain 1860, a crenarchaeon of the genus pyrobaculum able to grow with various electron acceptors.</title>
        <authorList>
            <person name="Mardanov A.V."/>
            <person name="Gumerov V.M."/>
            <person name="Slobodkina G.B."/>
            <person name="Beletsky A.V."/>
            <person name="Bonch-Osmolovskaya E.A."/>
            <person name="Ravin N.V."/>
            <person name="Skryabin K.G."/>
        </authorList>
    </citation>
    <scope>NUCLEOTIDE SEQUENCE [LARGE SCALE GENOMIC DNA]</scope>
    <source>
        <strain evidence="2 3">1860</strain>
    </source>
</reference>
<evidence type="ECO:0000313" key="2">
    <source>
        <dbReference type="EMBL" id="AET32528.1"/>
    </source>
</evidence>
<name>G7VC28_9CREN</name>
<gene>
    <name evidence="2" type="ORF">P186_1092</name>
</gene>
<dbReference type="GeneID" id="59388040"/>
<accession>G7VC28</accession>
<dbReference type="Proteomes" id="UP000005867">
    <property type="component" value="Chromosome"/>
</dbReference>
<proteinExistence type="predicted"/>
<dbReference type="AlphaFoldDB" id="G7VC28"/>
<keyword evidence="3" id="KW-1185">Reference proteome</keyword>
<dbReference type="BioCyc" id="PSP1104324:GJSN-1067-MONOMER"/>
<dbReference type="KEGG" id="pyr:P186_1092"/>
<keyword evidence="1" id="KW-0175">Coiled coil</keyword>
<dbReference type="HOGENOM" id="CLU_1335097_0_0_2"/>
<sequence>MLLHDVLGDGTVTADKVVLYVGGGEEDEVPAEVKADLYYALLRGLGYQPKMRKAGGIVHIKLYGGEARKFARDALPYLVGLERMLEEVKGDEQIYSKVEKMIEMAKAEKVKARVEDFKESREVALEKEASFFKTRGGVIKGYVNIHAGAKGGPEADYIRTAAVLKALGVEKWGKQKRQIRLTGGALVAFMRLEPVCAALGICQKV</sequence>
<dbReference type="RefSeq" id="WP_014288356.1">
    <property type="nucleotide sequence ID" value="NC_016645.1"/>
</dbReference>
<feature type="coiled-coil region" evidence="1">
    <location>
        <begin position="95"/>
        <end position="127"/>
    </location>
</feature>
<protein>
    <submittedName>
        <fullName evidence="2">Uncharacterized protein</fullName>
    </submittedName>
</protein>
<dbReference type="EMBL" id="CP003098">
    <property type="protein sequence ID" value="AET32528.1"/>
    <property type="molecule type" value="Genomic_DNA"/>
</dbReference>
<evidence type="ECO:0000256" key="1">
    <source>
        <dbReference type="SAM" id="Coils"/>
    </source>
</evidence>
<evidence type="ECO:0000313" key="3">
    <source>
        <dbReference type="Proteomes" id="UP000005867"/>
    </source>
</evidence>
<organism evidence="2 3">
    <name type="scientific">Pyrobaculum ferrireducens</name>
    <dbReference type="NCBI Taxonomy" id="1104324"/>
    <lineage>
        <taxon>Archaea</taxon>
        <taxon>Thermoproteota</taxon>
        <taxon>Thermoprotei</taxon>
        <taxon>Thermoproteales</taxon>
        <taxon>Thermoproteaceae</taxon>
        <taxon>Pyrobaculum</taxon>
    </lineage>
</organism>